<feature type="compositionally biased region" description="Polar residues" evidence="3">
    <location>
        <begin position="236"/>
        <end position="260"/>
    </location>
</feature>
<dbReference type="AlphaFoldDB" id="A0A6J3MC05"/>
<dbReference type="Gene3D" id="1.10.1170.10">
    <property type="entry name" value="Inhibitor Of Apoptosis Protein (2mihbC-IAP-1), Chain A"/>
    <property type="match status" value="2"/>
</dbReference>
<dbReference type="SMART" id="SM00238">
    <property type="entry name" value="BIR"/>
    <property type="match status" value="2"/>
</dbReference>
<dbReference type="PANTHER" id="PTHR46771">
    <property type="entry name" value="DETERIN"/>
    <property type="match status" value="1"/>
</dbReference>
<feature type="compositionally biased region" description="Basic and acidic residues" evidence="3">
    <location>
        <begin position="420"/>
        <end position="433"/>
    </location>
</feature>
<feature type="region of interest" description="Disordered" evidence="3">
    <location>
        <begin position="637"/>
        <end position="713"/>
    </location>
</feature>
<dbReference type="SUPFAM" id="SSF57924">
    <property type="entry name" value="Inhibitor of apoptosis (IAP) repeat"/>
    <property type="match status" value="2"/>
</dbReference>
<dbReference type="PROSITE" id="PS50143">
    <property type="entry name" value="BIR_REPEAT_2"/>
    <property type="match status" value="2"/>
</dbReference>
<dbReference type="GeneID" id="54362083"/>
<dbReference type="InterPro" id="IPR001370">
    <property type="entry name" value="BIR_rpt"/>
</dbReference>
<reference evidence="5" key="3">
    <citation type="submission" date="2025-08" db="UniProtKB">
        <authorList>
            <consortium name="RefSeq"/>
        </authorList>
    </citation>
    <scope>IDENTIFICATION</scope>
    <source>
        <strain evidence="5">CBS 342.82</strain>
    </source>
</reference>
<dbReference type="Proteomes" id="UP000504637">
    <property type="component" value="Unplaced"/>
</dbReference>
<dbReference type="RefSeq" id="XP_033462454.1">
    <property type="nucleotide sequence ID" value="XM_033604283.1"/>
</dbReference>
<evidence type="ECO:0008006" key="6">
    <source>
        <dbReference type="Google" id="ProtNLM"/>
    </source>
</evidence>
<evidence type="ECO:0000256" key="1">
    <source>
        <dbReference type="ARBA" id="ARBA00022723"/>
    </source>
</evidence>
<evidence type="ECO:0000256" key="2">
    <source>
        <dbReference type="ARBA" id="ARBA00022833"/>
    </source>
</evidence>
<keyword evidence="4" id="KW-1185">Reference proteome</keyword>
<sequence>MAHTGPSFDMQSYSVRLDTFLLPHQLSKRRASSQTAKKKAGTIEWPHTLPAPEQLARAGFFYQPTEDSDDNVKCFMCGVTLNAWEESDNAVEEHLGHSSNCGYARAIGVSRGPGSSQEPEHRDPMSDDMVGARQSTFTFAGGWPHESKKGWKCKIAKMVEAGWSWDPNPNVDEANDGVTCFYCDLSLDGWEPKDDPLEEHKRRSPHCRFFELLEHNPRSSMSGKNKKSTKRGKASIRSSTASKAGRLSSQSILSEVPSTANSFSELDTNATMSNLDESSLSIATTQSEALKTIKKKPARTKTTAKGSKIRKTSVMEDFTENNVAVQYPDLGLAVPTPTDSESEDVQAAAHSNAKSQKSRQVGTKVKAPKSVNVEFDPSDAAVPKKKGRSRKAQSQSQPEDARVEHSTQPATPNAYLLMAERSDEVANQLHDELEYSMEEPAEGESTTIEEATKPKLGMKRTSDGRPKSLVSTSGAAQIQNIDGKPAAPAKRGRKPKPKPSEAIEDDSLVHASKESASQRPSEGKAVKTPKEASKTKKKSSASSKADLVFEQEIYSDQNNNDEAEIELELERIAADENLQDAIAVEHGLVAEFEASPLQDRISKDSQEIRALEREIHTESHHDRTIHPALVASHLLSQPYASPSGSDKENNLGSSPQYSDKENEPQSAARSLVQRNIAAVMNSPSKPSKIPLAPGTPNRSPVKPRVSPSKQISHLSSTVPWSAVDLDVALTASPQPTPGRLSQQLAVAAGILTSPEKSMSVEEWIRYRAEQSEAELRRRCEQKVAAFETEGLRALQSLNGMHVLA</sequence>
<keyword evidence="2" id="KW-0862">Zinc</keyword>
<dbReference type="Pfam" id="PF00653">
    <property type="entry name" value="BIR"/>
    <property type="match status" value="2"/>
</dbReference>
<feature type="compositionally biased region" description="Basic and acidic residues" evidence="3">
    <location>
        <begin position="521"/>
        <end position="534"/>
    </location>
</feature>
<proteinExistence type="predicted"/>
<name>A0A6J3MC05_9PEZI</name>
<gene>
    <name evidence="5" type="ORF">K489DRAFT_377965</name>
</gene>
<feature type="compositionally biased region" description="Polar residues" evidence="3">
    <location>
        <begin position="352"/>
        <end position="361"/>
    </location>
</feature>
<dbReference type="GO" id="GO:0046872">
    <property type="term" value="F:metal ion binding"/>
    <property type="evidence" value="ECO:0007669"/>
    <property type="project" value="UniProtKB-KW"/>
</dbReference>
<dbReference type="CDD" id="cd00022">
    <property type="entry name" value="BIR"/>
    <property type="match status" value="2"/>
</dbReference>
<reference evidence="5" key="2">
    <citation type="submission" date="2020-04" db="EMBL/GenBank/DDBJ databases">
        <authorList>
            <consortium name="NCBI Genome Project"/>
        </authorList>
    </citation>
    <scope>NUCLEOTIDE SEQUENCE</scope>
    <source>
        <strain evidence="5">CBS 342.82</strain>
    </source>
</reference>
<evidence type="ECO:0000313" key="4">
    <source>
        <dbReference type="Proteomes" id="UP000504637"/>
    </source>
</evidence>
<dbReference type="PANTHER" id="PTHR46771:SF5">
    <property type="entry name" value="DETERIN"/>
    <property type="match status" value="1"/>
</dbReference>
<feature type="compositionally biased region" description="Polar residues" evidence="3">
    <location>
        <begin position="469"/>
        <end position="480"/>
    </location>
</feature>
<protein>
    <recommendedName>
        <fullName evidence="6">BIR-domain-containing protein</fullName>
    </recommendedName>
</protein>
<feature type="region of interest" description="Disordered" evidence="3">
    <location>
        <begin position="214"/>
        <end position="260"/>
    </location>
</feature>
<feature type="compositionally biased region" description="Polar residues" evidence="3">
    <location>
        <begin position="637"/>
        <end position="657"/>
    </location>
</feature>
<accession>A0A6J3MC05</accession>
<keyword evidence="1" id="KW-0479">Metal-binding</keyword>
<dbReference type="InterPro" id="IPR051190">
    <property type="entry name" value="Baculoviral_IAP"/>
</dbReference>
<dbReference type="OrthoDB" id="2196114at2759"/>
<reference evidence="5" key="1">
    <citation type="submission" date="2020-01" db="EMBL/GenBank/DDBJ databases">
        <authorList>
            <consortium name="DOE Joint Genome Institute"/>
            <person name="Haridas S."/>
            <person name="Albert R."/>
            <person name="Binder M."/>
            <person name="Bloem J."/>
            <person name="Labutti K."/>
            <person name="Salamov A."/>
            <person name="Andreopoulos B."/>
            <person name="Baker S.E."/>
            <person name="Barry K."/>
            <person name="Bills G."/>
            <person name="Bluhm B.H."/>
            <person name="Cannon C."/>
            <person name="Castanera R."/>
            <person name="Culley D.E."/>
            <person name="Daum C."/>
            <person name="Ezra D."/>
            <person name="Gonzalez J.B."/>
            <person name="Henrissat B."/>
            <person name="Kuo A."/>
            <person name="Liang C."/>
            <person name="Lipzen A."/>
            <person name="Lutzoni F."/>
            <person name="Magnuson J."/>
            <person name="Mondo S."/>
            <person name="Nolan M."/>
            <person name="Ohm R."/>
            <person name="Pangilinan J."/>
            <person name="Park H.-J."/>
            <person name="Ramirez L."/>
            <person name="Alfaro M."/>
            <person name="Sun H."/>
            <person name="Tritt A."/>
            <person name="Yoshinaga Y."/>
            <person name="Zwiers L.-H."/>
            <person name="Turgeon B.G."/>
            <person name="Goodwin S.B."/>
            <person name="Spatafora J.W."/>
            <person name="Crous P.W."/>
            <person name="Grigoriev I.V."/>
        </authorList>
    </citation>
    <scope>NUCLEOTIDE SEQUENCE</scope>
    <source>
        <strain evidence="5">CBS 342.82</strain>
    </source>
</reference>
<feature type="compositionally biased region" description="Basic residues" evidence="3">
    <location>
        <begin position="224"/>
        <end position="234"/>
    </location>
</feature>
<organism evidence="5">
    <name type="scientific">Dissoconium aciculare CBS 342.82</name>
    <dbReference type="NCBI Taxonomy" id="1314786"/>
    <lineage>
        <taxon>Eukaryota</taxon>
        <taxon>Fungi</taxon>
        <taxon>Dikarya</taxon>
        <taxon>Ascomycota</taxon>
        <taxon>Pezizomycotina</taxon>
        <taxon>Dothideomycetes</taxon>
        <taxon>Dothideomycetidae</taxon>
        <taxon>Mycosphaerellales</taxon>
        <taxon>Dissoconiaceae</taxon>
        <taxon>Dissoconium</taxon>
    </lineage>
</organism>
<evidence type="ECO:0000313" key="5">
    <source>
        <dbReference type="RefSeq" id="XP_033462454.1"/>
    </source>
</evidence>
<evidence type="ECO:0000256" key="3">
    <source>
        <dbReference type="SAM" id="MobiDB-lite"/>
    </source>
</evidence>
<feature type="region of interest" description="Disordered" evidence="3">
    <location>
        <begin position="330"/>
        <end position="561"/>
    </location>
</feature>